<protein>
    <recommendedName>
        <fullName evidence="4">Peptidyl-prolyl cis-trans isomerase</fullName>
        <shortName evidence="4">PPIase</shortName>
        <ecNumber evidence="4">5.2.1.8</ecNumber>
    </recommendedName>
</protein>
<dbReference type="PRINTS" id="PR00153">
    <property type="entry name" value="CSAPPISMRASE"/>
</dbReference>
<dbReference type="Pfam" id="PF00160">
    <property type="entry name" value="Pro_isomerase"/>
    <property type="match status" value="1"/>
</dbReference>
<dbReference type="EMBL" id="BBMR01000013">
    <property type="protein sequence ID" value="GAL22424.1"/>
    <property type="molecule type" value="Genomic_DNA"/>
</dbReference>
<dbReference type="InterPro" id="IPR029000">
    <property type="entry name" value="Cyclophilin-like_dom_sf"/>
</dbReference>
<evidence type="ECO:0000256" key="3">
    <source>
        <dbReference type="ARBA" id="ARBA00023235"/>
    </source>
</evidence>
<evidence type="ECO:0000313" key="6">
    <source>
        <dbReference type="EMBL" id="GAL22424.1"/>
    </source>
</evidence>
<sequence>MLRTIVATLVLVATSVFAGPKVEVETNLGSFVIELNQEQAPISVENFLKYVDDGSYVNSQFHRVIPGFMAQGGGFDKDFKRLRLTHQLRMKPQMA</sequence>
<proteinExistence type="inferred from homology"/>
<evidence type="ECO:0000256" key="2">
    <source>
        <dbReference type="ARBA" id="ARBA00023110"/>
    </source>
</evidence>
<dbReference type="EC" id="5.2.1.8" evidence="4"/>
<dbReference type="Gene3D" id="2.40.100.10">
    <property type="entry name" value="Cyclophilin-like"/>
    <property type="match status" value="1"/>
</dbReference>
<dbReference type="InterPro" id="IPR020892">
    <property type="entry name" value="Cyclophilin-type_PPIase_CS"/>
</dbReference>
<keyword evidence="4" id="KW-0732">Signal</keyword>
<dbReference type="Proteomes" id="UP000029228">
    <property type="component" value="Unassembled WGS sequence"/>
</dbReference>
<comment type="function">
    <text evidence="4">PPIases accelerate the folding of proteins. It catalyzes the cis-trans isomerization of proline imidic peptide bonds in oligopeptides.</text>
</comment>
<comment type="similarity">
    <text evidence="1 4">Belongs to the cyclophilin-type PPIase family.</text>
</comment>
<feature type="signal peptide" evidence="4">
    <location>
        <begin position="1"/>
        <end position="18"/>
    </location>
</feature>
<keyword evidence="2 4" id="KW-0697">Rotamase</keyword>
<dbReference type="STRING" id="990268.JCM19235_3940"/>
<dbReference type="GO" id="GO:0003755">
    <property type="term" value="F:peptidyl-prolyl cis-trans isomerase activity"/>
    <property type="evidence" value="ECO:0007669"/>
    <property type="project" value="UniProtKB-UniRule"/>
</dbReference>
<dbReference type="AlphaFoldDB" id="A0A090S7D6"/>
<dbReference type="SUPFAM" id="SSF50891">
    <property type="entry name" value="Cyclophilin-like"/>
    <property type="match status" value="1"/>
</dbReference>
<dbReference type="GO" id="GO:0006457">
    <property type="term" value="P:protein folding"/>
    <property type="evidence" value="ECO:0007669"/>
    <property type="project" value="InterPro"/>
</dbReference>
<accession>A0A090S7D6</accession>
<feature type="domain" description="PPIase cyclophilin-type" evidence="5">
    <location>
        <begin position="25"/>
        <end position="75"/>
    </location>
</feature>
<name>A0A090S7D6_9VIBR</name>
<keyword evidence="3 4" id="KW-0413">Isomerase</keyword>
<dbReference type="PROSITE" id="PS50072">
    <property type="entry name" value="CSA_PPIASE_2"/>
    <property type="match status" value="1"/>
</dbReference>
<evidence type="ECO:0000313" key="7">
    <source>
        <dbReference type="Proteomes" id="UP000029228"/>
    </source>
</evidence>
<dbReference type="InterPro" id="IPR002130">
    <property type="entry name" value="Cyclophilin-type_PPIase_dom"/>
</dbReference>
<dbReference type="PANTHER" id="PTHR43246">
    <property type="entry name" value="PEPTIDYL-PROLYL CIS-TRANS ISOMERASE CYP38, CHLOROPLASTIC"/>
    <property type="match status" value="1"/>
</dbReference>
<organism evidence="6 7">
    <name type="scientific">Vibrio maritimus</name>
    <dbReference type="NCBI Taxonomy" id="990268"/>
    <lineage>
        <taxon>Bacteria</taxon>
        <taxon>Pseudomonadati</taxon>
        <taxon>Pseudomonadota</taxon>
        <taxon>Gammaproteobacteria</taxon>
        <taxon>Vibrionales</taxon>
        <taxon>Vibrionaceae</taxon>
        <taxon>Vibrio</taxon>
    </lineage>
</organism>
<comment type="caution">
    <text evidence="6">The sequence shown here is derived from an EMBL/GenBank/DDBJ whole genome shotgun (WGS) entry which is preliminary data.</text>
</comment>
<evidence type="ECO:0000256" key="4">
    <source>
        <dbReference type="RuleBase" id="RU363019"/>
    </source>
</evidence>
<reference evidence="6 7" key="1">
    <citation type="submission" date="2014-09" db="EMBL/GenBank/DDBJ databases">
        <title>Vibrio maritimus JCM 19235. (C45) whole genome shotgun sequence.</title>
        <authorList>
            <person name="Sawabe T."/>
            <person name="Meirelles P."/>
            <person name="Nakanishi M."/>
            <person name="Sayaka M."/>
            <person name="Hattori M."/>
            <person name="Ohkuma M."/>
        </authorList>
    </citation>
    <scope>NUCLEOTIDE SEQUENCE [LARGE SCALE GENOMIC DNA]</scope>
    <source>
        <strain evidence="7">JCM19235</strain>
    </source>
</reference>
<feature type="chain" id="PRO_5006513218" description="Peptidyl-prolyl cis-trans isomerase" evidence="4">
    <location>
        <begin position="19"/>
        <end position="95"/>
    </location>
</feature>
<evidence type="ECO:0000259" key="5">
    <source>
        <dbReference type="PROSITE" id="PS50072"/>
    </source>
</evidence>
<dbReference type="PROSITE" id="PS00170">
    <property type="entry name" value="CSA_PPIASE_1"/>
    <property type="match status" value="1"/>
</dbReference>
<comment type="catalytic activity">
    <reaction evidence="4">
        <text>[protein]-peptidylproline (omega=180) = [protein]-peptidylproline (omega=0)</text>
        <dbReference type="Rhea" id="RHEA:16237"/>
        <dbReference type="Rhea" id="RHEA-COMP:10747"/>
        <dbReference type="Rhea" id="RHEA-COMP:10748"/>
        <dbReference type="ChEBI" id="CHEBI:83833"/>
        <dbReference type="ChEBI" id="CHEBI:83834"/>
        <dbReference type="EC" id="5.2.1.8"/>
    </reaction>
</comment>
<evidence type="ECO:0000256" key="1">
    <source>
        <dbReference type="ARBA" id="ARBA00007365"/>
    </source>
</evidence>
<gene>
    <name evidence="6" type="ORF">JCM19235_3940</name>
</gene>
<keyword evidence="7" id="KW-1185">Reference proteome</keyword>
<dbReference type="InterPro" id="IPR044665">
    <property type="entry name" value="E_coli_cyclophilin_A-like"/>
</dbReference>